<feature type="transmembrane region" description="Helical" evidence="1">
    <location>
        <begin position="156"/>
        <end position="174"/>
    </location>
</feature>
<evidence type="ECO:0008006" key="3">
    <source>
        <dbReference type="Google" id="ProtNLM"/>
    </source>
</evidence>
<feature type="transmembrane region" description="Helical" evidence="1">
    <location>
        <begin position="111"/>
        <end position="131"/>
    </location>
</feature>
<keyword evidence="1" id="KW-0812">Transmembrane</keyword>
<dbReference type="EMBL" id="CP121196">
    <property type="protein sequence ID" value="XBH16092.1"/>
    <property type="molecule type" value="Genomic_DNA"/>
</dbReference>
<protein>
    <recommendedName>
        <fullName evidence="3">Integral membrane protein</fullName>
    </recommendedName>
</protein>
<evidence type="ECO:0000256" key="1">
    <source>
        <dbReference type="SAM" id="Phobius"/>
    </source>
</evidence>
<feature type="transmembrane region" description="Helical" evidence="1">
    <location>
        <begin position="6"/>
        <end position="24"/>
    </location>
</feature>
<feature type="transmembrane region" description="Helical" evidence="1">
    <location>
        <begin position="82"/>
        <end position="99"/>
    </location>
</feature>
<keyword evidence="1" id="KW-0472">Membrane</keyword>
<dbReference type="RefSeq" id="WP_348261323.1">
    <property type="nucleotide sequence ID" value="NZ_CP121196.1"/>
</dbReference>
<evidence type="ECO:0000313" key="2">
    <source>
        <dbReference type="EMBL" id="XBH16092.1"/>
    </source>
</evidence>
<name>A0AAU7DFH7_9BACT</name>
<dbReference type="AlphaFoldDB" id="A0AAU7DFH7"/>
<organism evidence="2">
    <name type="scientific">Telmatobacter sp. DSM 110680</name>
    <dbReference type="NCBI Taxonomy" id="3036704"/>
    <lineage>
        <taxon>Bacteria</taxon>
        <taxon>Pseudomonadati</taxon>
        <taxon>Acidobacteriota</taxon>
        <taxon>Terriglobia</taxon>
        <taxon>Terriglobales</taxon>
        <taxon>Acidobacteriaceae</taxon>
        <taxon>Telmatobacter</taxon>
    </lineage>
</organism>
<keyword evidence="1" id="KW-1133">Transmembrane helix</keyword>
<feature type="transmembrane region" description="Helical" evidence="1">
    <location>
        <begin position="45"/>
        <end position="70"/>
    </location>
</feature>
<gene>
    <name evidence="2" type="ORF">P8935_16135</name>
</gene>
<reference evidence="2" key="1">
    <citation type="submission" date="2023-03" db="EMBL/GenBank/DDBJ databases">
        <title>Edaphobacter sp.</title>
        <authorList>
            <person name="Huber K.J."/>
            <person name="Papendorf J."/>
            <person name="Pilke C."/>
            <person name="Bunk B."/>
            <person name="Sproeer C."/>
            <person name="Pester M."/>
        </authorList>
    </citation>
    <scope>NUCLEOTIDE SEQUENCE</scope>
    <source>
        <strain evidence="2">DSM 110680</strain>
    </source>
</reference>
<accession>A0AAU7DFH7</accession>
<sequence length="186" mass="20435">MHIPGSYILLIFLTLFAAAILLLLHLTKLGLLIHQKIPDQPHRRLFLVSVSFFITFLAVRLLVASITHHIGPFGYVEMGGKHIHHLVWGILLLLISGYADQAEMGIGETTVAILMSRLLALSFGIGAALTLDEFALWLNLDAAAYWSSQGRESIDAVVLFGALLAIGTWGAPLFRRLDRPGNKSSR</sequence>
<proteinExistence type="predicted"/>